<dbReference type="Pfam" id="PF00149">
    <property type="entry name" value="Metallophos"/>
    <property type="match status" value="1"/>
</dbReference>
<gene>
    <name evidence="2" type="ORF">SDC9_147208</name>
</gene>
<protein>
    <recommendedName>
        <fullName evidence="1">Calcineurin-like phosphoesterase domain-containing protein</fullName>
    </recommendedName>
</protein>
<evidence type="ECO:0000313" key="2">
    <source>
        <dbReference type="EMBL" id="MPN00014.1"/>
    </source>
</evidence>
<dbReference type="PANTHER" id="PTHR43143">
    <property type="entry name" value="METALLOPHOSPHOESTERASE, CALCINEURIN SUPERFAMILY"/>
    <property type="match status" value="1"/>
</dbReference>
<dbReference type="EMBL" id="VSSQ01046064">
    <property type="protein sequence ID" value="MPN00014.1"/>
    <property type="molecule type" value="Genomic_DNA"/>
</dbReference>
<organism evidence="2">
    <name type="scientific">bioreactor metagenome</name>
    <dbReference type="NCBI Taxonomy" id="1076179"/>
    <lineage>
        <taxon>unclassified sequences</taxon>
        <taxon>metagenomes</taxon>
        <taxon>ecological metagenomes</taxon>
    </lineage>
</organism>
<evidence type="ECO:0000259" key="1">
    <source>
        <dbReference type="Pfam" id="PF00149"/>
    </source>
</evidence>
<reference evidence="2" key="1">
    <citation type="submission" date="2019-08" db="EMBL/GenBank/DDBJ databases">
        <authorList>
            <person name="Kucharzyk K."/>
            <person name="Murdoch R.W."/>
            <person name="Higgins S."/>
            <person name="Loffler F."/>
        </authorList>
    </citation>
    <scope>NUCLEOTIDE SEQUENCE</scope>
</reference>
<dbReference type="Gene3D" id="3.60.21.10">
    <property type="match status" value="1"/>
</dbReference>
<feature type="domain" description="Calcineurin-like phosphoesterase" evidence="1">
    <location>
        <begin position="35"/>
        <end position="260"/>
    </location>
</feature>
<dbReference type="InterPro" id="IPR051918">
    <property type="entry name" value="STPP_CPPED1"/>
</dbReference>
<accession>A0A645EGX9</accession>
<sequence>MNRFYYNCIITLLSISSVGYAQQNVLDLASNDSFTIAVMSDTQLYKEIETESESNNVGEITNEVLDSQTQWIIDNFENQNIIFVSHAGDVVDVNCESQWNVAKKLLNRLHGKVPYGISLGNHDMTSTGDTYLFQEYFPASMFESFNWYGGNFENNTNSYQLLSSNGIDIIIIHIECNAPDRVLNWANSVLGKYSDRLAIIITHMFLGPREIPVKDTDYYDKPKGMMKWHKTFGNEGNSPYQLWNKCFKKHNNIKMILCGDQSRTNALYQKYLGENGNLVHVFLSDYNLNPGGGLRLYKFQLSENRVNVITYNTIDEAIVKSTRIVPNFTEHCLTITDFF</sequence>
<comment type="caution">
    <text evidence="2">The sequence shown here is derived from an EMBL/GenBank/DDBJ whole genome shotgun (WGS) entry which is preliminary data.</text>
</comment>
<dbReference type="InterPro" id="IPR029052">
    <property type="entry name" value="Metallo-depent_PP-like"/>
</dbReference>
<name>A0A645EGX9_9ZZZZ</name>
<dbReference type="PANTHER" id="PTHR43143:SF5">
    <property type="entry name" value="SECRETED PROTEIN"/>
    <property type="match status" value="1"/>
</dbReference>
<dbReference type="InterPro" id="IPR004843">
    <property type="entry name" value="Calcineurin-like_PHP"/>
</dbReference>
<dbReference type="GO" id="GO:0016787">
    <property type="term" value="F:hydrolase activity"/>
    <property type="evidence" value="ECO:0007669"/>
    <property type="project" value="InterPro"/>
</dbReference>
<dbReference type="SUPFAM" id="SSF56300">
    <property type="entry name" value="Metallo-dependent phosphatases"/>
    <property type="match status" value="1"/>
</dbReference>
<dbReference type="AlphaFoldDB" id="A0A645EGX9"/>
<proteinExistence type="predicted"/>